<keyword evidence="2" id="KW-1185">Reference proteome</keyword>
<keyword evidence="1" id="KW-0808">Transferase</keyword>
<comment type="caution">
    <text evidence="1">The sequence shown here is derived from an EMBL/GenBank/DDBJ whole genome shotgun (WGS) entry which is preliminary data.</text>
</comment>
<proteinExistence type="predicted"/>
<dbReference type="Proteomes" id="UP000623250">
    <property type="component" value="Unassembled WGS sequence"/>
</dbReference>
<evidence type="ECO:0000313" key="2">
    <source>
        <dbReference type="Proteomes" id="UP000623250"/>
    </source>
</evidence>
<organism evidence="1 2">
    <name type="scientific">Rhodomicrobium udaipurense</name>
    <dbReference type="NCBI Taxonomy" id="1202716"/>
    <lineage>
        <taxon>Bacteria</taxon>
        <taxon>Pseudomonadati</taxon>
        <taxon>Pseudomonadota</taxon>
        <taxon>Alphaproteobacteria</taxon>
        <taxon>Hyphomicrobiales</taxon>
        <taxon>Hyphomicrobiaceae</taxon>
        <taxon>Rhodomicrobium</taxon>
    </lineage>
</organism>
<dbReference type="AlphaFoldDB" id="A0A8I1KIZ3"/>
<evidence type="ECO:0000313" key="1">
    <source>
        <dbReference type="EMBL" id="MBJ7545215.1"/>
    </source>
</evidence>
<dbReference type="EMBL" id="JAEMUK010000091">
    <property type="protein sequence ID" value="MBJ7545215.1"/>
    <property type="molecule type" value="Genomic_DNA"/>
</dbReference>
<name>A0A8I1KIZ3_9HYPH</name>
<keyword evidence="1" id="KW-0418">Kinase</keyword>
<sequence>MSLCVQELKSVCALLSRARVFIEDALIVAENGNDVAVTAKVKTLLFRAKDVQGEMDARLAAAERDERRDA</sequence>
<protein>
    <submittedName>
        <fullName evidence="1">Histidine kinase</fullName>
    </submittedName>
</protein>
<dbReference type="RefSeq" id="WP_081796693.1">
    <property type="nucleotide sequence ID" value="NZ_JAEMUK010000091.1"/>
</dbReference>
<dbReference type="GO" id="GO:0016301">
    <property type="term" value="F:kinase activity"/>
    <property type="evidence" value="ECO:0007669"/>
    <property type="project" value="UniProtKB-KW"/>
</dbReference>
<gene>
    <name evidence="1" type="ORF">JDN41_16815</name>
</gene>
<accession>A0A8I1KIZ3</accession>
<reference evidence="1 2" key="1">
    <citation type="submission" date="2020-12" db="EMBL/GenBank/DDBJ databases">
        <title>Revised draft genomes of Rhodomicrobium vannielii ATCC 17100 and Rhodomicrobium udaipurense JA643.</title>
        <authorList>
            <person name="Conners E.M."/>
            <person name="Davenport E.J."/>
            <person name="Bose A."/>
        </authorList>
    </citation>
    <scope>NUCLEOTIDE SEQUENCE [LARGE SCALE GENOMIC DNA]</scope>
    <source>
        <strain evidence="1 2">JA643</strain>
    </source>
</reference>